<protein>
    <submittedName>
        <fullName evidence="2">Uncharacterized protein</fullName>
    </submittedName>
</protein>
<dbReference type="RefSeq" id="WP_110476323.1">
    <property type="nucleotide sequence ID" value="NZ_BMWQ01000007.1"/>
</dbReference>
<proteinExistence type="predicted"/>
<keyword evidence="3" id="KW-1185">Reference proteome</keyword>
<evidence type="ECO:0000256" key="1">
    <source>
        <dbReference type="SAM" id="SignalP"/>
    </source>
</evidence>
<dbReference type="OrthoDB" id="1456860at2"/>
<gene>
    <name evidence="2" type="ORF">DFQ11_107104</name>
</gene>
<dbReference type="Proteomes" id="UP000248054">
    <property type="component" value="Unassembled WGS sequence"/>
</dbReference>
<keyword evidence="1" id="KW-0732">Signal</keyword>
<feature type="chain" id="PRO_5016058630" evidence="1">
    <location>
        <begin position="23"/>
        <end position="317"/>
    </location>
</feature>
<dbReference type="EMBL" id="QJTD01000007">
    <property type="protein sequence ID" value="PYE80132.1"/>
    <property type="molecule type" value="Genomic_DNA"/>
</dbReference>
<comment type="caution">
    <text evidence="2">The sequence shown here is derived from an EMBL/GenBank/DDBJ whole genome shotgun (WGS) entry which is preliminary data.</text>
</comment>
<sequence length="317" mass="35298">MKKSILIIGTIGFLLSATPSFAQKIDVTTQTRIKAKNTELAITSPKENSNVTSPLTIEGVAPINSKVLVNIKAVFDGGNESLGSFEIVSNNKGKWKSIPINLWAPEGAKNLKYEVVASQLLALKQKSKQLPRKVQRSGEVKVVVTTKEKIRFIARAKVNDKVIREINPQLIIQPEQVQHSTIDPITGERRDNSNELKGSYVSITSPESNIAQNQGVNGKISVEGLTKKRHKVEIRVQSGTVTADNYEDRPVEFSRIIEDWRFVDVNANGEWKTVIDVGNLSYSAGGDFNNDEHHFFTILVRDTNDRSKIKVLHMSRI</sequence>
<organism evidence="2 3">
    <name type="scientific">Winogradskyella epiphytica</name>
    <dbReference type="NCBI Taxonomy" id="262005"/>
    <lineage>
        <taxon>Bacteria</taxon>
        <taxon>Pseudomonadati</taxon>
        <taxon>Bacteroidota</taxon>
        <taxon>Flavobacteriia</taxon>
        <taxon>Flavobacteriales</taxon>
        <taxon>Flavobacteriaceae</taxon>
        <taxon>Winogradskyella</taxon>
    </lineage>
</organism>
<accession>A0A2V4WTZ6</accession>
<evidence type="ECO:0000313" key="2">
    <source>
        <dbReference type="EMBL" id="PYE80132.1"/>
    </source>
</evidence>
<name>A0A2V4WTZ6_9FLAO</name>
<feature type="signal peptide" evidence="1">
    <location>
        <begin position="1"/>
        <end position="22"/>
    </location>
</feature>
<evidence type="ECO:0000313" key="3">
    <source>
        <dbReference type="Proteomes" id="UP000248054"/>
    </source>
</evidence>
<dbReference type="AlphaFoldDB" id="A0A2V4WTZ6"/>
<reference evidence="2 3" key="1">
    <citation type="submission" date="2018-06" db="EMBL/GenBank/DDBJ databases">
        <title>Genomic Encyclopedia of Type Strains, Phase III (KMG-III): the genomes of soil and plant-associated and newly described type strains.</title>
        <authorList>
            <person name="Whitman W."/>
        </authorList>
    </citation>
    <scope>NUCLEOTIDE SEQUENCE [LARGE SCALE GENOMIC DNA]</scope>
    <source>
        <strain evidence="2 3">CECT 7945</strain>
    </source>
</reference>